<organism evidence="2 3">
    <name type="scientific">Chitinimonas taiwanensis DSM 18899</name>
    <dbReference type="NCBI Taxonomy" id="1121279"/>
    <lineage>
        <taxon>Bacteria</taxon>
        <taxon>Pseudomonadati</taxon>
        <taxon>Pseudomonadota</taxon>
        <taxon>Betaproteobacteria</taxon>
        <taxon>Neisseriales</taxon>
        <taxon>Chitinibacteraceae</taxon>
        <taxon>Chitinimonas</taxon>
    </lineage>
</organism>
<protein>
    <submittedName>
        <fullName evidence="2">Uncharacterized protein</fullName>
    </submittedName>
</protein>
<gene>
    <name evidence="2" type="ORF">SAMN02745887_01332</name>
</gene>
<feature type="transmembrane region" description="Helical" evidence="1">
    <location>
        <begin position="56"/>
        <end position="78"/>
    </location>
</feature>
<feature type="transmembrane region" description="Helical" evidence="1">
    <location>
        <begin position="203"/>
        <end position="223"/>
    </location>
</feature>
<dbReference type="AlphaFoldDB" id="A0A1K2HCX0"/>
<keyword evidence="1" id="KW-1133">Transmembrane helix</keyword>
<feature type="transmembrane region" description="Helical" evidence="1">
    <location>
        <begin position="85"/>
        <end position="107"/>
    </location>
</feature>
<keyword evidence="1" id="KW-0472">Membrane</keyword>
<reference evidence="2 3" key="1">
    <citation type="submission" date="2016-11" db="EMBL/GenBank/DDBJ databases">
        <authorList>
            <person name="Jaros S."/>
            <person name="Januszkiewicz K."/>
            <person name="Wedrychowicz H."/>
        </authorList>
    </citation>
    <scope>NUCLEOTIDE SEQUENCE [LARGE SCALE GENOMIC DNA]</scope>
    <source>
        <strain evidence="2 3">DSM 18899</strain>
    </source>
</reference>
<evidence type="ECO:0000256" key="1">
    <source>
        <dbReference type="SAM" id="Phobius"/>
    </source>
</evidence>
<feature type="transmembrane region" description="Helical" evidence="1">
    <location>
        <begin position="30"/>
        <end position="50"/>
    </location>
</feature>
<name>A0A1K2HCX0_9NEIS</name>
<keyword evidence="1" id="KW-0812">Transmembrane</keyword>
<dbReference type="STRING" id="1121279.SAMN02745887_01332"/>
<feature type="transmembrane region" description="Helical" evidence="1">
    <location>
        <begin position="229"/>
        <end position="248"/>
    </location>
</feature>
<evidence type="ECO:0000313" key="2">
    <source>
        <dbReference type="EMBL" id="SFZ74606.1"/>
    </source>
</evidence>
<keyword evidence="3" id="KW-1185">Reference proteome</keyword>
<feature type="transmembrane region" description="Helical" evidence="1">
    <location>
        <begin position="177"/>
        <end position="196"/>
    </location>
</feature>
<dbReference type="RefSeq" id="WP_072427856.1">
    <property type="nucleotide sequence ID" value="NZ_FPKR01000004.1"/>
</dbReference>
<dbReference type="EMBL" id="FPKR01000004">
    <property type="protein sequence ID" value="SFZ74606.1"/>
    <property type="molecule type" value="Genomic_DNA"/>
</dbReference>
<feature type="transmembrane region" description="Helical" evidence="1">
    <location>
        <begin position="6"/>
        <end position="23"/>
    </location>
</feature>
<feature type="transmembrane region" description="Helical" evidence="1">
    <location>
        <begin position="113"/>
        <end position="132"/>
    </location>
</feature>
<proteinExistence type="predicted"/>
<evidence type="ECO:0000313" key="3">
    <source>
        <dbReference type="Proteomes" id="UP000186513"/>
    </source>
</evidence>
<sequence length="256" mass="26676">MTIAFLVKLLAAPLMIALASLAGKRWGPNIAGLMGGLPLVGGPVVLALWLTRGPEFAAEVALAAPVGVWANIVYMLLVGFASARWAWYVAIPIGWLGYLASGLLLNLLGLAHALWLGLLVLPGLWFAATRWLPRPSAAPRVAQLPRIEIATRMAAAAGLVLSLTAAAGLFGPTLTGIFTGAPIAATVIPAFTFANAGRDALLLALRGFLTGLMGFTVFFYVLGYSIPSLHAWAFLPALLAGLAVGLFATKLARRVG</sequence>
<feature type="transmembrane region" description="Helical" evidence="1">
    <location>
        <begin position="153"/>
        <end position="171"/>
    </location>
</feature>
<dbReference type="Proteomes" id="UP000186513">
    <property type="component" value="Unassembled WGS sequence"/>
</dbReference>
<dbReference type="OrthoDB" id="161727at2"/>
<accession>A0A1K2HCX0</accession>